<protein>
    <submittedName>
        <fullName evidence="1">Uncharacterized protein</fullName>
    </submittedName>
</protein>
<comment type="caution">
    <text evidence="1">The sequence shown here is derived from an EMBL/GenBank/DDBJ whole genome shotgun (WGS) entry which is preliminary data.</text>
</comment>
<dbReference type="InterPro" id="IPR011042">
    <property type="entry name" value="6-blade_b-propeller_TolB-like"/>
</dbReference>
<sequence>MNNSDNLYLLSFLSTNYEALKEHWSKYSVLKTSGKRGSDRPFAGDLGGSICIVDLNIKQVIWEMNIDSPSGIYFDNGIVYVNSINLGKIFVIDAAKKLVIKEINNPYFNKPHSLTKTKRGFLVSSTGLDSIVEIDPVGNTLYKILLTENGYPTDQFGNLRIIDKQLNHQRIVYPSLNQTTHVNYARYIDEAENLIAATLFHPGEVILIDKTTNNIKVLLKGLNHPHCVKPTDGDSLLICDSDNNRVLEVDKNEFKIIREIGGPYSWVQDAIYNENQILIADADHNRIVSLDRNTLTELDSYKFTDSNRIYEILPITKF</sequence>
<accession>A0A1F7XWT2</accession>
<organism evidence="1 2">
    <name type="scientific">Candidatus Woesebacteria bacterium RIFCSPHIGHO2_01_FULL_37_10</name>
    <dbReference type="NCBI Taxonomy" id="1802489"/>
    <lineage>
        <taxon>Bacteria</taxon>
        <taxon>Candidatus Woeseibacteriota</taxon>
    </lineage>
</organism>
<proteinExistence type="predicted"/>
<gene>
    <name evidence="1" type="ORF">A2685_02055</name>
</gene>
<name>A0A1F7XWT2_9BACT</name>
<dbReference type="AlphaFoldDB" id="A0A1F7XWT2"/>
<evidence type="ECO:0000313" key="1">
    <source>
        <dbReference type="EMBL" id="OGM18858.1"/>
    </source>
</evidence>
<dbReference type="SUPFAM" id="SSF63825">
    <property type="entry name" value="YWTD domain"/>
    <property type="match status" value="1"/>
</dbReference>
<dbReference type="Proteomes" id="UP000178446">
    <property type="component" value="Unassembled WGS sequence"/>
</dbReference>
<evidence type="ECO:0000313" key="2">
    <source>
        <dbReference type="Proteomes" id="UP000178446"/>
    </source>
</evidence>
<dbReference type="EMBL" id="MGGB01000030">
    <property type="protein sequence ID" value="OGM18858.1"/>
    <property type="molecule type" value="Genomic_DNA"/>
</dbReference>
<reference evidence="1 2" key="1">
    <citation type="journal article" date="2016" name="Nat. Commun.">
        <title>Thousands of microbial genomes shed light on interconnected biogeochemical processes in an aquifer system.</title>
        <authorList>
            <person name="Anantharaman K."/>
            <person name="Brown C.T."/>
            <person name="Hug L.A."/>
            <person name="Sharon I."/>
            <person name="Castelle C.J."/>
            <person name="Probst A.J."/>
            <person name="Thomas B.C."/>
            <person name="Singh A."/>
            <person name="Wilkins M.J."/>
            <person name="Karaoz U."/>
            <person name="Brodie E.L."/>
            <person name="Williams K.H."/>
            <person name="Hubbard S.S."/>
            <person name="Banfield J.F."/>
        </authorList>
    </citation>
    <scope>NUCLEOTIDE SEQUENCE [LARGE SCALE GENOMIC DNA]</scope>
</reference>
<dbReference type="Gene3D" id="2.120.10.30">
    <property type="entry name" value="TolB, C-terminal domain"/>
    <property type="match status" value="1"/>
</dbReference>